<dbReference type="EMBL" id="SNAA01000012">
    <property type="protein sequence ID" value="TDL78281.1"/>
    <property type="molecule type" value="Genomic_DNA"/>
</dbReference>
<dbReference type="AlphaFoldDB" id="A0A4R6A3R1"/>
<reference evidence="2 3" key="1">
    <citation type="submission" date="2019-03" db="EMBL/GenBank/DDBJ databases">
        <title>Primorskyibacter sp. SS33 isolated from sediments.</title>
        <authorList>
            <person name="Xunke S."/>
        </authorList>
    </citation>
    <scope>NUCLEOTIDE SEQUENCE [LARGE SCALE GENOMIC DNA]</scope>
    <source>
        <strain evidence="2 3">SS33</strain>
    </source>
</reference>
<sequence>MHLAALAYRLSGHLPSLRGLAASLVGVLIAPVAQAQPLPDLAGLAGHTVFGATVESHAVWSVYLGPDGRAQFTYASGGTAEATWRAADRNVLCFAFDDSGEETCKRGSAYGIGSGWSTVYPQSDGQWHPYQEDPHGSSRIFAAWPGRYSHDPASFTGDLRESFPGRAYIDLPGQGIYGVEIRPDGTGAILNDTGPRNTESAEYGARHMCIHGECLDLQISDGRLQLLKRDGDRFEGHVLYLAKGRFSPPAIPDEPAGHASAYDDGPAVIYPRDGSTQIIQPVDFDAWERPDAVRVDFKDGSPRIGGRVLVPVFRPDHATIVAVTKGYALIRFGGPDLPENCVEAYRWLWVTGPDHGQMTPPFGTCAETAKVDVTWQGGIILATITPDSGAPGTFRYFPGSKDMGEPLDVSLVSGDAADIPWMAEDDWKAIEAREAAERRAAEEARDALARKEAKAREERQRAARLDAARRTAEPFGRIAGGNLFDILAADSVRVAIGESSEGVLLTEFLQEQFTEATFLPENRQAGSTYIGAACGSAGCKELRLIAIYDAETDAVFGILTSGATNLAMFGALDWIDGKTVATGLDAVSNEIQREMAWQSRGER</sequence>
<protein>
    <submittedName>
        <fullName evidence="2">Uncharacterized protein</fullName>
    </submittedName>
</protein>
<keyword evidence="1" id="KW-0175">Coiled coil</keyword>
<accession>A0A4R6A3R1</accession>
<dbReference type="Proteomes" id="UP000295701">
    <property type="component" value="Unassembled WGS sequence"/>
</dbReference>
<dbReference type="RefSeq" id="WP_133397191.1">
    <property type="nucleotide sequence ID" value="NZ_SNAA01000012.1"/>
</dbReference>
<feature type="coiled-coil region" evidence="1">
    <location>
        <begin position="434"/>
        <end position="468"/>
    </location>
</feature>
<keyword evidence="3" id="KW-1185">Reference proteome</keyword>
<proteinExistence type="predicted"/>
<evidence type="ECO:0000313" key="3">
    <source>
        <dbReference type="Proteomes" id="UP000295701"/>
    </source>
</evidence>
<evidence type="ECO:0000256" key="1">
    <source>
        <dbReference type="SAM" id="Coils"/>
    </source>
</evidence>
<dbReference type="OrthoDB" id="9805576at2"/>
<comment type="caution">
    <text evidence="2">The sequence shown here is derived from an EMBL/GenBank/DDBJ whole genome shotgun (WGS) entry which is preliminary data.</text>
</comment>
<organism evidence="2 3">
    <name type="scientific">Palleronia sediminis</name>
    <dbReference type="NCBI Taxonomy" id="2547833"/>
    <lineage>
        <taxon>Bacteria</taxon>
        <taxon>Pseudomonadati</taxon>
        <taxon>Pseudomonadota</taxon>
        <taxon>Alphaproteobacteria</taxon>
        <taxon>Rhodobacterales</taxon>
        <taxon>Roseobacteraceae</taxon>
        <taxon>Palleronia</taxon>
    </lineage>
</organism>
<evidence type="ECO:0000313" key="2">
    <source>
        <dbReference type="EMBL" id="TDL78281.1"/>
    </source>
</evidence>
<name>A0A4R6A3R1_9RHOB</name>
<gene>
    <name evidence="2" type="ORF">E2L08_11280</name>
</gene>